<dbReference type="InterPro" id="IPR051274">
    <property type="entry name" value="3-5_Exoribonuclease"/>
</dbReference>
<dbReference type="SMART" id="SM00479">
    <property type="entry name" value="EXOIII"/>
    <property type="match status" value="1"/>
</dbReference>
<dbReference type="Proteomes" id="UP001642484">
    <property type="component" value="Unassembled WGS sequence"/>
</dbReference>
<sequence>MDVVDLSDDDGEMEQWIAQVVLDFEWTADRKPVKPISEITQFPSVLVRLDGHKSKIVDEFNTYVRPTLNSVLPQFSIELTGITQDMVDRSPSLDEALGKYLLWLRSHGLVGECGERLGSWAFCTWSDADIAAQLVREFHFKKLDIPKCFDQWVDLKILYKRHYRKEATGGLQACVERVGLRFEGRAHDGLIDSRNTAAIVLHMARGSMLFGSFTFRRPTRGLDQNGYAYGSKASQAAREKVWRRGVCSPKFQQGASMPTSMMVVYFLELLLLRH</sequence>
<dbReference type="PANTHER" id="PTHR23044:SF61">
    <property type="entry name" value="3'-5' EXORIBONUCLEASE 1-RELATED"/>
    <property type="match status" value="1"/>
</dbReference>
<dbReference type="Pfam" id="PF00929">
    <property type="entry name" value="RNase_T"/>
    <property type="match status" value="1"/>
</dbReference>
<gene>
    <name evidence="5" type="ORF">CCMP2556_LOCUS39051</name>
</gene>
<name>A0ABP0PTF5_9DINO</name>
<comment type="caution">
    <text evidence="5">The sequence shown here is derived from an EMBL/GenBank/DDBJ whole genome shotgun (WGS) entry which is preliminary data.</text>
</comment>
<evidence type="ECO:0000256" key="1">
    <source>
        <dbReference type="ARBA" id="ARBA00022722"/>
    </source>
</evidence>
<evidence type="ECO:0000313" key="6">
    <source>
        <dbReference type="Proteomes" id="UP001642484"/>
    </source>
</evidence>
<dbReference type="InterPro" id="IPR036397">
    <property type="entry name" value="RNaseH_sf"/>
</dbReference>
<reference evidence="5 6" key="1">
    <citation type="submission" date="2024-02" db="EMBL/GenBank/DDBJ databases">
        <authorList>
            <person name="Chen Y."/>
            <person name="Shah S."/>
            <person name="Dougan E. K."/>
            <person name="Thang M."/>
            <person name="Chan C."/>
        </authorList>
    </citation>
    <scope>NUCLEOTIDE SEQUENCE [LARGE SCALE GENOMIC DNA]</scope>
</reference>
<evidence type="ECO:0000256" key="3">
    <source>
        <dbReference type="ARBA" id="ARBA00022839"/>
    </source>
</evidence>
<keyword evidence="6" id="KW-1185">Reference proteome</keyword>
<dbReference type="Gene3D" id="3.30.420.10">
    <property type="entry name" value="Ribonuclease H-like superfamily/Ribonuclease H"/>
    <property type="match status" value="1"/>
</dbReference>
<protein>
    <recommendedName>
        <fullName evidence="4">Exonuclease domain-containing protein</fullName>
    </recommendedName>
</protein>
<dbReference type="InterPro" id="IPR047201">
    <property type="entry name" value="ERI-1_3'hExo-like"/>
</dbReference>
<accession>A0ABP0PTF5</accession>
<dbReference type="InterPro" id="IPR012337">
    <property type="entry name" value="RNaseH-like_sf"/>
</dbReference>
<feature type="domain" description="Exonuclease" evidence="4">
    <location>
        <begin position="18"/>
        <end position="209"/>
    </location>
</feature>
<evidence type="ECO:0000256" key="2">
    <source>
        <dbReference type="ARBA" id="ARBA00022801"/>
    </source>
</evidence>
<dbReference type="CDD" id="cd06133">
    <property type="entry name" value="ERI-1_3'hExo_like"/>
    <property type="match status" value="1"/>
</dbReference>
<dbReference type="EMBL" id="CAXAMN010023640">
    <property type="protein sequence ID" value="CAK9079286.1"/>
    <property type="molecule type" value="Genomic_DNA"/>
</dbReference>
<evidence type="ECO:0000313" key="5">
    <source>
        <dbReference type="EMBL" id="CAK9079286.1"/>
    </source>
</evidence>
<keyword evidence="1" id="KW-0540">Nuclease</keyword>
<proteinExistence type="predicted"/>
<keyword evidence="2" id="KW-0378">Hydrolase</keyword>
<dbReference type="PANTHER" id="PTHR23044">
    <property type="entry name" value="3'-5' EXONUCLEASE ERI1-RELATED"/>
    <property type="match status" value="1"/>
</dbReference>
<evidence type="ECO:0000259" key="4">
    <source>
        <dbReference type="SMART" id="SM00479"/>
    </source>
</evidence>
<dbReference type="InterPro" id="IPR013520">
    <property type="entry name" value="Ribonucl_H"/>
</dbReference>
<keyword evidence="3" id="KW-0269">Exonuclease</keyword>
<dbReference type="SUPFAM" id="SSF53098">
    <property type="entry name" value="Ribonuclease H-like"/>
    <property type="match status" value="1"/>
</dbReference>
<organism evidence="5 6">
    <name type="scientific">Durusdinium trenchii</name>
    <dbReference type="NCBI Taxonomy" id="1381693"/>
    <lineage>
        <taxon>Eukaryota</taxon>
        <taxon>Sar</taxon>
        <taxon>Alveolata</taxon>
        <taxon>Dinophyceae</taxon>
        <taxon>Suessiales</taxon>
        <taxon>Symbiodiniaceae</taxon>
        <taxon>Durusdinium</taxon>
    </lineage>
</organism>